<keyword evidence="5" id="KW-0539">Nucleus</keyword>
<name>A0A642UPZ6_DIURU</name>
<dbReference type="OMA" id="VHLEHIT"/>
<evidence type="ECO:0000256" key="1">
    <source>
        <dbReference type="ARBA" id="ARBA00004123"/>
    </source>
</evidence>
<evidence type="ECO:0000256" key="5">
    <source>
        <dbReference type="ARBA" id="ARBA00023242"/>
    </source>
</evidence>
<dbReference type="VEuPathDB" id="FungiDB:DIURU_002512"/>
<evidence type="ECO:0000256" key="4">
    <source>
        <dbReference type="ARBA" id="ARBA00023204"/>
    </source>
</evidence>
<sequence length="358" mass="39660">MELFVASDDEPEHDGPYLPSSQVPHSQPPSASQEARFVAATTTTRHLADVFGSITPVSKEAVITIGSDGMRIYAESEHRSSNLSVTIDSTVFRQWQITPPNATLKLQLDISLIASALSSVPNDPEGKHTCIFSYDGLGSPFVIEFEDNLISERIEMHTYVHDIDDGPHVLGIDRSRVHFEITLDSKTFTALLESLHNVGTTEVSLNISNTPETDIRHQLTGGNHNSLFFVSKGPIGLMKVIYPGMPTVLERVDIYDDSDNPTPITSQVSSSYSFKQLGQILKAVRLSSKCKLVKDYRGVLSLQLLCRNQSNATLMTYNLVELSNVEIVYDEEPMAVEPQSDQEYEIERGPAFDTPIFL</sequence>
<evidence type="ECO:0000256" key="6">
    <source>
        <dbReference type="SAM" id="MobiDB-lite"/>
    </source>
</evidence>
<evidence type="ECO:0000313" key="8">
    <source>
        <dbReference type="Proteomes" id="UP000449547"/>
    </source>
</evidence>
<protein>
    <recommendedName>
        <fullName evidence="9">DNA damage checkpoint control protein RAD17</fullName>
    </recommendedName>
</protein>
<comment type="similarity">
    <text evidence="2">Belongs to the rad1 family.</text>
</comment>
<organism evidence="7 8">
    <name type="scientific">Diutina rugosa</name>
    <name type="common">Yeast</name>
    <name type="synonym">Candida rugosa</name>
    <dbReference type="NCBI Taxonomy" id="5481"/>
    <lineage>
        <taxon>Eukaryota</taxon>
        <taxon>Fungi</taxon>
        <taxon>Dikarya</taxon>
        <taxon>Ascomycota</taxon>
        <taxon>Saccharomycotina</taxon>
        <taxon>Pichiomycetes</taxon>
        <taxon>Debaryomycetaceae</taxon>
        <taxon>Diutina</taxon>
    </lineage>
</organism>
<evidence type="ECO:0008006" key="9">
    <source>
        <dbReference type="Google" id="ProtNLM"/>
    </source>
</evidence>
<dbReference type="GO" id="GO:0006281">
    <property type="term" value="P:DNA repair"/>
    <property type="evidence" value="ECO:0007669"/>
    <property type="project" value="UniProtKB-KW"/>
</dbReference>
<dbReference type="PRINTS" id="PR01245">
    <property type="entry name" value="RAD1REC1"/>
</dbReference>
<gene>
    <name evidence="7" type="ORF">DIURU_002512</name>
</gene>
<dbReference type="Gene3D" id="3.70.10.10">
    <property type="match status" value="1"/>
</dbReference>
<dbReference type="GeneID" id="54781163"/>
<keyword evidence="8" id="KW-1185">Reference proteome</keyword>
<feature type="region of interest" description="Disordered" evidence="6">
    <location>
        <begin position="1"/>
        <end position="32"/>
    </location>
</feature>
<evidence type="ECO:0000256" key="3">
    <source>
        <dbReference type="ARBA" id="ARBA00022763"/>
    </source>
</evidence>
<dbReference type="OrthoDB" id="337581at2759"/>
<dbReference type="InterPro" id="IPR003021">
    <property type="entry name" value="Rad1_Rec1_Rad17"/>
</dbReference>
<keyword evidence="3" id="KW-0227">DNA damage</keyword>
<accession>A0A642UPZ6</accession>
<evidence type="ECO:0000313" key="7">
    <source>
        <dbReference type="EMBL" id="KAA8903225.1"/>
    </source>
</evidence>
<dbReference type="GO" id="GO:0000077">
    <property type="term" value="P:DNA damage checkpoint signaling"/>
    <property type="evidence" value="ECO:0007669"/>
    <property type="project" value="InterPro"/>
</dbReference>
<keyword evidence="4" id="KW-0234">DNA repair</keyword>
<reference evidence="7 8" key="1">
    <citation type="submission" date="2019-07" db="EMBL/GenBank/DDBJ databases">
        <title>Genome assembly of two rare yeast pathogens: Diutina rugosa and Trichomonascus ciferrii.</title>
        <authorList>
            <person name="Mixao V."/>
            <person name="Saus E."/>
            <person name="Hansen A."/>
            <person name="Lass-Flor C."/>
            <person name="Gabaldon T."/>
        </authorList>
    </citation>
    <scope>NUCLEOTIDE SEQUENCE [LARGE SCALE GENOMIC DNA]</scope>
    <source>
        <strain evidence="7 8">CBS 613</strain>
    </source>
</reference>
<proteinExistence type="inferred from homology"/>
<dbReference type="PANTHER" id="PTHR10870:SF0">
    <property type="entry name" value="CELL CYCLE CHECKPOINT PROTEIN RAD1"/>
    <property type="match status" value="1"/>
</dbReference>
<comment type="caution">
    <text evidence="7">The sequence shown here is derived from an EMBL/GenBank/DDBJ whole genome shotgun (WGS) entry which is preliminary data.</text>
</comment>
<dbReference type="Pfam" id="PF02144">
    <property type="entry name" value="Rad1"/>
    <property type="match status" value="1"/>
</dbReference>
<dbReference type="Proteomes" id="UP000449547">
    <property type="component" value="Unassembled WGS sequence"/>
</dbReference>
<evidence type="ECO:0000256" key="2">
    <source>
        <dbReference type="ARBA" id="ARBA00010991"/>
    </source>
</evidence>
<dbReference type="GO" id="GO:0030896">
    <property type="term" value="C:checkpoint clamp complex"/>
    <property type="evidence" value="ECO:0007669"/>
    <property type="project" value="TreeGrafter"/>
</dbReference>
<dbReference type="SUPFAM" id="SSF55979">
    <property type="entry name" value="DNA clamp"/>
    <property type="match status" value="1"/>
</dbReference>
<dbReference type="RefSeq" id="XP_034012678.1">
    <property type="nucleotide sequence ID" value="XM_034155172.1"/>
</dbReference>
<feature type="compositionally biased region" description="Low complexity" evidence="6">
    <location>
        <begin position="19"/>
        <end position="32"/>
    </location>
</feature>
<dbReference type="EMBL" id="SWFT01000070">
    <property type="protein sequence ID" value="KAA8903225.1"/>
    <property type="molecule type" value="Genomic_DNA"/>
</dbReference>
<dbReference type="InterPro" id="IPR046938">
    <property type="entry name" value="DNA_clamp_sf"/>
</dbReference>
<dbReference type="AlphaFoldDB" id="A0A642UPZ6"/>
<comment type="subcellular location">
    <subcellularLocation>
        <location evidence="1">Nucleus</location>
    </subcellularLocation>
</comment>
<dbReference type="PANTHER" id="PTHR10870">
    <property type="entry name" value="CELL CYCLE CHECKPOINT PROTEIN RAD1"/>
    <property type="match status" value="1"/>
</dbReference>